<feature type="signal peptide" evidence="3">
    <location>
        <begin position="1"/>
        <end position="24"/>
    </location>
</feature>
<dbReference type="InterPro" id="IPR011990">
    <property type="entry name" value="TPR-like_helical_dom_sf"/>
</dbReference>
<dbReference type="InterPro" id="IPR036388">
    <property type="entry name" value="WH-like_DNA-bd_sf"/>
</dbReference>
<keyword evidence="2" id="KW-1133">Transmembrane helix</keyword>
<evidence type="ECO:0000256" key="2">
    <source>
        <dbReference type="SAM" id="Phobius"/>
    </source>
</evidence>
<evidence type="ECO:0000259" key="4">
    <source>
        <dbReference type="PROSITE" id="PS00622"/>
    </source>
</evidence>
<name>A0A1S9PEQ2_9SPHI</name>
<keyword evidence="1" id="KW-0175">Coiled coil</keyword>
<feature type="coiled-coil region" evidence="1">
    <location>
        <begin position="441"/>
        <end position="505"/>
    </location>
</feature>
<keyword evidence="3" id="KW-0732">Signal</keyword>
<dbReference type="RefSeq" id="WP_078348149.1">
    <property type="nucleotide sequence ID" value="NZ_MBTF01000012.1"/>
</dbReference>
<evidence type="ECO:0000313" key="5">
    <source>
        <dbReference type="EMBL" id="OOQ59420.1"/>
    </source>
</evidence>
<keyword evidence="2" id="KW-0812">Transmembrane</keyword>
<accession>A0A1S9PEQ2</accession>
<feature type="chain" id="PRO_5012074640" description="HTH luxR-type domain-containing protein" evidence="3">
    <location>
        <begin position="25"/>
        <end position="644"/>
    </location>
</feature>
<dbReference type="EMBL" id="MBTF01000012">
    <property type="protein sequence ID" value="OOQ59420.1"/>
    <property type="molecule type" value="Genomic_DNA"/>
</dbReference>
<dbReference type="AlphaFoldDB" id="A0A1S9PEQ2"/>
<evidence type="ECO:0000256" key="3">
    <source>
        <dbReference type="SAM" id="SignalP"/>
    </source>
</evidence>
<gene>
    <name evidence="5" type="ORF">BC343_04355</name>
</gene>
<reference evidence="5 6" key="1">
    <citation type="submission" date="2016-07" db="EMBL/GenBank/DDBJ databases">
        <title>Genomic analysis of zinc-resistant bacterium Mucilaginibacter pedocola TBZ30.</title>
        <authorList>
            <person name="Huang J."/>
            <person name="Tang J."/>
        </authorList>
    </citation>
    <scope>NUCLEOTIDE SEQUENCE [LARGE SCALE GENOMIC DNA]</scope>
    <source>
        <strain evidence="5 6">TBZ30</strain>
    </source>
</reference>
<keyword evidence="6" id="KW-1185">Reference proteome</keyword>
<organism evidence="5 6">
    <name type="scientific">Mucilaginibacter pedocola</name>
    <dbReference type="NCBI Taxonomy" id="1792845"/>
    <lineage>
        <taxon>Bacteria</taxon>
        <taxon>Pseudomonadati</taxon>
        <taxon>Bacteroidota</taxon>
        <taxon>Sphingobacteriia</taxon>
        <taxon>Sphingobacteriales</taxon>
        <taxon>Sphingobacteriaceae</taxon>
        <taxon>Mucilaginibacter</taxon>
    </lineage>
</organism>
<dbReference type="STRING" id="1792845.BC343_04355"/>
<keyword evidence="2" id="KW-0472">Membrane</keyword>
<evidence type="ECO:0000256" key="1">
    <source>
        <dbReference type="SAM" id="Coils"/>
    </source>
</evidence>
<evidence type="ECO:0000313" key="6">
    <source>
        <dbReference type="Proteomes" id="UP000189739"/>
    </source>
</evidence>
<dbReference type="GO" id="GO:0006355">
    <property type="term" value="P:regulation of DNA-templated transcription"/>
    <property type="evidence" value="ECO:0007669"/>
    <property type="project" value="InterPro"/>
</dbReference>
<protein>
    <recommendedName>
        <fullName evidence="4">HTH luxR-type domain-containing protein</fullName>
    </recommendedName>
</protein>
<dbReference type="InterPro" id="IPR000792">
    <property type="entry name" value="Tscrpt_reg_LuxR_C"/>
</dbReference>
<dbReference type="PROSITE" id="PS00622">
    <property type="entry name" value="HTH_LUXR_1"/>
    <property type="match status" value="1"/>
</dbReference>
<sequence>MLLRNTALIITLFTLALHSSGLSAQSLITDSLGRAANSAAPAERPIVTAELARATLEGNATEALKIGGRAISLAKASGDAGAKAFCYATMAHLLMQKGQEKRSAVYIDSAMRCATKTTNKPLAAFAWLRKGWLELVRGNNEKAISALLQSGQLLDGVTDKRAYSYKTLINHYISSIYAYGSDTLKQHKYALACLAASKGSVFADDKQIGYMTIAHSYFSAFERDKNRREQLDSSLYYYRRSMNFYQQNHDRIFLQSNASLTALNLANAYFKYFPVSYRDSAQRYIDIALNIGRKTHTSEIIANCYGILSEYALRQKNYAQAEQYLLTGIGELANSAPGVDITRSRLMLGLANVAEQKGDTQAALKYYKQYVDYYSKVFDAQKLGIVQQLEEEYHAAQRDNEIARLRERADYNKRLNWLYIAIGSVGILVLGLLLSSYHYKLKASQQQKQIAEQQNEEIRLTAALQEADAQRLFLEKQEAELQAELREEERAHAEAQQALLQDRTEWLEKELLAGSLKIEEKNAILELLKEKTRGSDSPQAARQIGRIINQNLKMDKSLDEQQTISHIHPVFFTALQERADNSLTRLDLKHCAYILMGLDNKDIANRLGVEPKSIRMARYRLKQKLKLGKDDSLDHAIQELDKSA</sequence>
<comment type="caution">
    <text evidence="5">The sequence shown here is derived from an EMBL/GenBank/DDBJ whole genome shotgun (WGS) entry which is preliminary data.</text>
</comment>
<dbReference type="Gene3D" id="1.25.40.10">
    <property type="entry name" value="Tetratricopeptide repeat domain"/>
    <property type="match status" value="2"/>
</dbReference>
<dbReference type="InterPro" id="IPR016032">
    <property type="entry name" value="Sig_transdc_resp-reg_C-effctor"/>
</dbReference>
<dbReference type="OrthoDB" id="1090267at2"/>
<proteinExistence type="predicted"/>
<dbReference type="SUPFAM" id="SSF46894">
    <property type="entry name" value="C-terminal effector domain of the bipartite response regulators"/>
    <property type="match status" value="1"/>
</dbReference>
<dbReference type="GO" id="GO:0003677">
    <property type="term" value="F:DNA binding"/>
    <property type="evidence" value="ECO:0007669"/>
    <property type="project" value="InterPro"/>
</dbReference>
<dbReference type="SUPFAM" id="SSF48452">
    <property type="entry name" value="TPR-like"/>
    <property type="match status" value="2"/>
</dbReference>
<feature type="transmembrane region" description="Helical" evidence="2">
    <location>
        <begin position="417"/>
        <end position="439"/>
    </location>
</feature>
<dbReference type="Gene3D" id="1.10.10.10">
    <property type="entry name" value="Winged helix-like DNA-binding domain superfamily/Winged helix DNA-binding domain"/>
    <property type="match status" value="1"/>
</dbReference>
<dbReference type="Proteomes" id="UP000189739">
    <property type="component" value="Unassembled WGS sequence"/>
</dbReference>
<feature type="domain" description="HTH luxR-type" evidence="4">
    <location>
        <begin position="597"/>
        <end position="624"/>
    </location>
</feature>